<dbReference type="PROSITE" id="PS50011">
    <property type="entry name" value="PROTEIN_KINASE_DOM"/>
    <property type="match status" value="1"/>
</dbReference>
<evidence type="ECO:0000256" key="3">
    <source>
        <dbReference type="ARBA" id="ARBA00022741"/>
    </source>
</evidence>
<dbReference type="EMBL" id="CAMKVN010001559">
    <property type="protein sequence ID" value="CAI2176804.1"/>
    <property type="molecule type" value="Genomic_DNA"/>
</dbReference>
<evidence type="ECO:0000256" key="4">
    <source>
        <dbReference type="ARBA" id="ARBA00022777"/>
    </source>
</evidence>
<name>A0A9W4SQ52_9GLOM</name>
<dbReference type="SUPFAM" id="SSF56112">
    <property type="entry name" value="Protein kinase-like (PK-like)"/>
    <property type="match status" value="1"/>
</dbReference>
<dbReference type="InterPro" id="IPR011009">
    <property type="entry name" value="Kinase-like_dom_sf"/>
</dbReference>
<evidence type="ECO:0000259" key="6">
    <source>
        <dbReference type="PROSITE" id="PS50011"/>
    </source>
</evidence>
<feature type="domain" description="Protein kinase" evidence="6">
    <location>
        <begin position="1"/>
        <end position="161"/>
    </location>
</feature>
<keyword evidence="1" id="KW-0723">Serine/threonine-protein kinase</keyword>
<keyword evidence="4" id="KW-0418">Kinase</keyword>
<dbReference type="GO" id="GO:0005634">
    <property type="term" value="C:nucleus"/>
    <property type="evidence" value="ECO:0007669"/>
    <property type="project" value="TreeGrafter"/>
</dbReference>
<evidence type="ECO:0000256" key="2">
    <source>
        <dbReference type="ARBA" id="ARBA00022679"/>
    </source>
</evidence>
<organism evidence="7 8">
    <name type="scientific">Funneliformis geosporum</name>
    <dbReference type="NCBI Taxonomy" id="1117311"/>
    <lineage>
        <taxon>Eukaryota</taxon>
        <taxon>Fungi</taxon>
        <taxon>Fungi incertae sedis</taxon>
        <taxon>Mucoromycota</taxon>
        <taxon>Glomeromycotina</taxon>
        <taxon>Glomeromycetes</taxon>
        <taxon>Glomerales</taxon>
        <taxon>Glomeraceae</taxon>
        <taxon>Funneliformis</taxon>
    </lineage>
</organism>
<dbReference type="Pfam" id="PF00069">
    <property type="entry name" value="Pkinase"/>
    <property type="match status" value="1"/>
</dbReference>
<dbReference type="PANTHER" id="PTHR24345">
    <property type="entry name" value="SERINE/THREONINE-PROTEIN KINASE PLK"/>
    <property type="match status" value="1"/>
</dbReference>
<gene>
    <name evidence="7" type="ORF">FWILDA_LOCUS7767</name>
</gene>
<sequence>MTWDDILFHLKAIAAGLETIHEKKLIHRDLHIGNILYCWTGSTITDLGLCGPIDKSNHDKSNIYGVLPYIAPEILNGQDYTSSSDIYSFGMIAYEIISGSPPFPDISHDEILAIKICQGLRPKFKIKVPQLLIDLIKKCLDANPLIRPTATELLESLKQWYLDKRYNNVTEFYKQVHEAEEFLRSNTPLNTSLSYKTSSPTIYTSIDYLNLPVPKNADDYYSQNNLSSMNYSGQINIMVILTYYKYIVADN</sequence>
<accession>A0A9W4SQ52</accession>
<reference evidence="7" key="1">
    <citation type="submission" date="2022-08" db="EMBL/GenBank/DDBJ databases">
        <authorList>
            <person name="Kallberg Y."/>
            <person name="Tangrot J."/>
            <person name="Rosling A."/>
        </authorList>
    </citation>
    <scope>NUCLEOTIDE SEQUENCE</scope>
    <source>
        <strain evidence="7">Wild A</strain>
    </source>
</reference>
<evidence type="ECO:0000256" key="5">
    <source>
        <dbReference type="ARBA" id="ARBA00022840"/>
    </source>
</evidence>
<protein>
    <submittedName>
        <fullName evidence="7">16173_t:CDS:1</fullName>
    </submittedName>
</protein>
<dbReference type="OrthoDB" id="544350at2759"/>
<evidence type="ECO:0000256" key="1">
    <source>
        <dbReference type="ARBA" id="ARBA00022527"/>
    </source>
</evidence>
<comment type="caution">
    <text evidence="7">The sequence shown here is derived from an EMBL/GenBank/DDBJ whole genome shotgun (WGS) entry which is preliminary data.</text>
</comment>
<keyword evidence="2" id="KW-0808">Transferase</keyword>
<dbReference type="GO" id="GO:0004674">
    <property type="term" value="F:protein serine/threonine kinase activity"/>
    <property type="evidence" value="ECO:0007669"/>
    <property type="project" value="UniProtKB-KW"/>
</dbReference>
<proteinExistence type="predicted"/>
<dbReference type="Gene3D" id="1.10.510.10">
    <property type="entry name" value="Transferase(Phosphotransferase) domain 1"/>
    <property type="match status" value="1"/>
</dbReference>
<dbReference type="AlphaFoldDB" id="A0A9W4SQ52"/>
<evidence type="ECO:0000313" key="7">
    <source>
        <dbReference type="EMBL" id="CAI2176804.1"/>
    </source>
</evidence>
<dbReference type="InterPro" id="IPR000719">
    <property type="entry name" value="Prot_kinase_dom"/>
</dbReference>
<keyword evidence="3" id="KW-0547">Nucleotide-binding</keyword>
<dbReference type="PANTHER" id="PTHR24345:SF0">
    <property type="entry name" value="CELL CYCLE SERINE_THREONINE-PROTEIN KINASE CDC5_MSD2"/>
    <property type="match status" value="1"/>
</dbReference>
<evidence type="ECO:0000313" key="8">
    <source>
        <dbReference type="Proteomes" id="UP001153678"/>
    </source>
</evidence>
<keyword evidence="8" id="KW-1185">Reference proteome</keyword>
<dbReference type="Proteomes" id="UP001153678">
    <property type="component" value="Unassembled WGS sequence"/>
</dbReference>
<keyword evidence="5" id="KW-0067">ATP-binding</keyword>
<dbReference type="GO" id="GO:0005524">
    <property type="term" value="F:ATP binding"/>
    <property type="evidence" value="ECO:0007669"/>
    <property type="project" value="UniProtKB-KW"/>
</dbReference>